<dbReference type="RefSeq" id="WP_090842710.1">
    <property type="nucleotide sequence ID" value="NZ_FNIL01000004.1"/>
</dbReference>
<protein>
    <recommendedName>
        <fullName evidence="4 5">Large ribosomal subunit protein bL33</fullName>
    </recommendedName>
</protein>
<dbReference type="GO" id="GO:0006412">
    <property type="term" value="P:translation"/>
    <property type="evidence" value="ECO:0007669"/>
    <property type="project" value="UniProtKB-UniRule"/>
</dbReference>
<evidence type="ECO:0000313" key="7">
    <source>
        <dbReference type="Proteomes" id="UP000198778"/>
    </source>
</evidence>
<evidence type="ECO:0000256" key="5">
    <source>
        <dbReference type="HAMAP-Rule" id="MF_00294"/>
    </source>
</evidence>
<dbReference type="InterPro" id="IPR038584">
    <property type="entry name" value="Ribosomal_bL33_sf"/>
</dbReference>
<evidence type="ECO:0000256" key="2">
    <source>
        <dbReference type="ARBA" id="ARBA00022980"/>
    </source>
</evidence>
<name>A0A1H0FD26_9BACI</name>
<dbReference type="InterPro" id="IPR011332">
    <property type="entry name" value="Ribosomal_zn-bd"/>
</dbReference>
<evidence type="ECO:0000313" key="6">
    <source>
        <dbReference type="EMBL" id="SDN92563.1"/>
    </source>
</evidence>
<dbReference type="GO" id="GO:0003735">
    <property type="term" value="F:structural constituent of ribosome"/>
    <property type="evidence" value="ECO:0007669"/>
    <property type="project" value="InterPro"/>
</dbReference>
<dbReference type="STRING" id="745820.SAMN04488053_104283"/>
<proteinExistence type="inferred from homology"/>
<dbReference type="Pfam" id="PF00471">
    <property type="entry name" value="Ribosomal_L33"/>
    <property type="match status" value="1"/>
</dbReference>
<reference evidence="7" key="1">
    <citation type="submission" date="2016-10" db="EMBL/GenBank/DDBJ databases">
        <authorList>
            <person name="Varghese N."/>
            <person name="Submissions S."/>
        </authorList>
    </citation>
    <scope>NUCLEOTIDE SEQUENCE [LARGE SCALE GENOMIC DNA]</scope>
    <source>
        <strain evidence="7">CGMCC 1.10369</strain>
    </source>
</reference>
<keyword evidence="3 5" id="KW-0687">Ribonucleoprotein</keyword>
<dbReference type="NCBIfam" id="NF001764">
    <property type="entry name" value="PRK00504.1"/>
    <property type="match status" value="1"/>
</dbReference>
<dbReference type="Proteomes" id="UP000198778">
    <property type="component" value="Unassembled WGS sequence"/>
</dbReference>
<evidence type="ECO:0000256" key="4">
    <source>
        <dbReference type="ARBA" id="ARBA00035176"/>
    </source>
</evidence>
<dbReference type="AlphaFoldDB" id="A0A1H0FD26"/>
<dbReference type="Gene3D" id="2.20.28.120">
    <property type="entry name" value="Ribosomal protein L33"/>
    <property type="match status" value="1"/>
</dbReference>
<dbReference type="GO" id="GO:1990904">
    <property type="term" value="C:ribonucleoprotein complex"/>
    <property type="evidence" value="ECO:0007669"/>
    <property type="project" value="UniProtKB-KW"/>
</dbReference>
<dbReference type="NCBIfam" id="TIGR01023">
    <property type="entry name" value="rpmG_bact"/>
    <property type="match status" value="1"/>
</dbReference>
<accession>A0A1H0FD26</accession>
<evidence type="ECO:0000256" key="1">
    <source>
        <dbReference type="ARBA" id="ARBA00007596"/>
    </source>
</evidence>
<dbReference type="GO" id="GO:0005737">
    <property type="term" value="C:cytoplasm"/>
    <property type="evidence" value="ECO:0007669"/>
    <property type="project" value="UniProtKB-ARBA"/>
</dbReference>
<evidence type="ECO:0000256" key="3">
    <source>
        <dbReference type="ARBA" id="ARBA00023274"/>
    </source>
</evidence>
<dbReference type="NCBIfam" id="NF001860">
    <property type="entry name" value="PRK00595.1"/>
    <property type="match status" value="1"/>
</dbReference>
<sequence>MKIALACQRCQNRNYWTTKPSAGSQERLQMKKYCKTCAAHTTHAETK</sequence>
<gene>
    <name evidence="5" type="primary">rpmG</name>
    <name evidence="6" type="ORF">SAMN04488053_104283</name>
</gene>
<dbReference type="EMBL" id="FNIL01000004">
    <property type="protein sequence ID" value="SDN92563.1"/>
    <property type="molecule type" value="Genomic_DNA"/>
</dbReference>
<dbReference type="SUPFAM" id="SSF57829">
    <property type="entry name" value="Zn-binding ribosomal proteins"/>
    <property type="match status" value="1"/>
</dbReference>
<dbReference type="HAMAP" id="MF_00294">
    <property type="entry name" value="Ribosomal_bL33"/>
    <property type="match status" value="1"/>
</dbReference>
<organism evidence="6 7">
    <name type="scientific">Alkalicoccus daliensis</name>
    <dbReference type="NCBI Taxonomy" id="745820"/>
    <lineage>
        <taxon>Bacteria</taxon>
        <taxon>Bacillati</taxon>
        <taxon>Bacillota</taxon>
        <taxon>Bacilli</taxon>
        <taxon>Bacillales</taxon>
        <taxon>Bacillaceae</taxon>
        <taxon>Alkalicoccus</taxon>
    </lineage>
</organism>
<keyword evidence="7" id="KW-1185">Reference proteome</keyword>
<dbReference type="InterPro" id="IPR001705">
    <property type="entry name" value="Ribosomal_bL33"/>
</dbReference>
<keyword evidence="2 5" id="KW-0689">Ribosomal protein</keyword>
<comment type="similarity">
    <text evidence="1 5">Belongs to the bacterial ribosomal protein bL33 family.</text>
</comment>
<dbReference type="GO" id="GO:0005840">
    <property type="term" value="C:ribosome"/>
    <property type="evidence" value="ECO:0007669"/>
    <property type="project" value="UniProtKB-KW"/>
</dbReference>
<dbReference type="OrthoDB" id="9801333at2"/>